<dbReference type="PANTHER" id="PTHR22792">
    <property type="entry name" value="LUPUS LA PROTEIN-RELATED"/>
    <property type="match status" value="1"/>
</dbReference>
<dbReference type="PANTHER" id="PTHR22792:SF132">
    <property type="entry name" value="LA-RELATED PROTEIN 1"/>
    <property type="match status" value="1"/>
</dbReference>
<proteinExistence type="predicted"/>
<feature type="compositionally biased region" description="Polar residues" evidence="3">
    <location>
        <begin position="794"/>
        <end position="807"/>
    </location>
</feature>
<feature type="compositionally biased region" description="Basic residues" evidence="3">
    <location>
        <begin position="595"/>
        <end position="604"/>
    </location>
</feature>
<dbReference type="GO" id="GO:0005829">
    <property type="term" value="C:cytosol"/>
    <property type="evidence" value="ECO:0007669"/>
    <property type="project" value="TreeGrafter"/>
</dbReference>
<dbReference type="Pfam" id="PF05383">
    <property type="entry name" value="La"/>
    <property type="match status" value="1"/>
</dbReference>
<feature type="domain" description="HTH La-type RNA-binding" evidence="4">
    <location>
        <begin position="395"/>
        <end position="484"/>
    </location>
</feature>
<dbReference type="OrthoDB" id="340227at2759"/>
<dbReference type="Gene3D" id="1.10.10.10">
    <property type="entry name" value="Winged helix-like DNA-binding domain superfamily/Winged helix DNA-binding domain"/>
    <property type="match status" value="1"/>
</dbReference>
<sequence>MVSKIDSETAPQANPKSPVTSTTDLEKGVKNIQLDTTTPGNDSKPSPTETIKPAVLPPAPVPTVNAWAARKQSQQGLDVKSPEQSPSATATEVQTAKKQESKPTLPTQLQDLSAWPAPADIKSATSPTAADSKPVAKVSTKDSGVSGEGTESTTKKPKEKWVPYEAEITHNRPVEAVSSQARRGRRTGPGKQGKRTGKSNRRDTETGMTKDDDNEETDAKADSTQKDQTNKSRRPGSDRSGARRRSGSNSSRTSRVKGTTGEHASGKRFPEGASGGQQGRRWGSYPRGRHSYHHGQSESGLAQREESSSKVSTGKGGISEDAVATNPEGGDSATRSNTTTGGRFQRSYNPRHGRQNHPFHQRGRRFQGRGGGGHRHGGNYYPHRHMPPPIPSTQGVDMATLMEYVRHQVEFYFSVENLVKDVFFRSQMDEEGYVLLSLVANFNRVKALTTDMAVLREALGSSTILDITDDKLRLKEDWQRWLLPKESPVGQAPVVLPTPTGSNMTSIQDSAQGSATQSPDKVCPIPTVQITGCTGEANQGVPLSNATTPVANTVTSRPPRHPKLGLSGGPTGTLGGNPVGWNSRRISGTSLGARRSSRSRSRSRASREQQPSGALFDFEDDDGDDAATSAMQWQKDSRTAARRGSSKYSPGDLSEDFNDGFDMEDAGDFDTDGDYFDEDDVDDDLVASLLLVTEKRRDRTHLSFERKSMNDEITEIINEGLYYYERDLQRGKQAKDHMVSKVGTMDQEKFQRWQQTTTSGQGETPAQVGRRLGSGVAPSGVTGLSSKNIIVQQGAAATNKPSKTQPTPRFIPVKGQASGARNPSRVSGMRRTSQSHKFEGHGFRPASYNAREYH</sequence>
<dbReference type="InterPro" id="IPR036388">
    <property type="entry name" value="WH-like_DNA-bd_sf"/>
</dbReference>
<dbReference type="InterPro" id="IPR045180">
    <property type="entry name" value="La_dom_prot"/>
</dbReference>
<feature type="compositionally biased region" description="Basic and acidic residues" evidence="3">
    <location>
        <begin position="200"/>
        <end position="241"/>
    </location>
</feature>
<evidence type="ECO:0000313" key="6">
    <source>
        <dbReference type="Proteomes" id="UP001150925"/>
    </source>
</evidence>
<feature type="compositionally biased region" description="Basic residues" evidence="3">
    <location>
        <begin position="182"/>
        <end position="199"/>
    </location>
</feature>
<reference evidence="5" key="1">
    <citation type="submission" date="2022-07" db="EMBL/GenBank/DDBJ databases">
        <title>Phylogenomic reconstructions and comparative analyses of Kickxellomycotina fungi.</title>
        <authorList>
            <person name="Reynolds N.K."/>
            <person name="Stajich J.E."/>
            <person name="Barry K."/>
            <person name="Grigoriev I.V."/>
            <person name="Crous P."/>
            <person name="Smith M.E."/>
        </authorList>
    </citation>
    <scope>NUCLEOTIDE SEQUENCE</scope>
    <source>
        <strain evidence="5">RSA 1196</strain>
    </source>
</reference>
<feature type="compositionally biased region" description="Polar residues" evidence="3">
    <location>
        <begin position="333"/>
        <end position="348"/>
    </location>
</feature>
<keyword evidence="6" id="KW-1185">Reference proteome</keyword>
<feature type="region of interest" description="Disordered" evidence="3">
    <location>
        <begin position="1"/>
        <end position="379"/>
    </location>
</feature>
<feature type="non-terminal residue" evidence="5">
    <location>
        <position position="1"/>
    </location>
</feature>
<feature type="region of interest" description="Disordered" evidence="3">
    <location>
        <begin position="500"/>
        <end position="522"/>
    </location>
</feature>
<dbReference type="InterPro" id="IPR006630">
    <property type="entry name" value="La_HTH"/>
</dbReference>
<accession>A0A9W8ALK7</accession>
<dbReference type="InterPro" id="IPR036390">
    <property type="entry name" value="WH_DNA-bd_sf"/>
</dbReference>
<dbReference type="SMART" id="SM00715">
    <property type="entry name" value="LA"/>
    <property type="match status" value="1"/>
</dbReference>
<feature type="compositionally biased region" description="Polar residues" evidence="3">
    <location>
        <begin position="9"/>
        <end position="23"/>
    </location>
</feature>
<evidence type="ECO:0000256" key="1">
    <source>
        <dbReference type="ARBA" id="ARBA00022884"/>
    </source>
</evidence>
<feature type="region of interest" description="Disordered" evidence="3">
    <location>
        <begin position="754"/>
        <end position="782"/>
    </location>
</feature>
<dbReference type="AlphaFoldDB" id="A0A9W8ALK7"/>
<feature type="compositionally biased region" description="Gly residues" evidence="3">
    <location>
        <begin position="566"/>
        <end position="578"/>
    </location>
</feature>
<evidence type="ECO:0000256" key="2">
    <source>
        <dbReference type="PROSITE-ProRule" id="PRU00332"/>
    </source>
</evidence>
<feature type="compositionally biased region" description="Polar residues" evidence="3">
    <location>
        <begin position="500"/>
        <end position="519"/>
    </location>
</feature>
<protein>
    <recommendedName>
        <fullName evidence="4">HTH La-type RNA-binding domain-containing protein</fullName>
    </recommendedName>
</protein>
<comment type="caution">
    <text evidence="5">The sequence shown here is derived from an EMBL/GenBank/DDBJ whole genome shotgun (WGS) entry which is preliminary data.</text>
</comment>
<dbReference type="GO" id="GO:0010494">
    <property type="term" value="C:cytoplasmic stress granule"/>
    <property type="evidence" value="ECO:0007669"/>
    <property type="project" value="TreeGrafter"/>
</dbReference>
<evidence type="ECO:0000256" key="3">
    <source>
        <dbReference type="SAM" id="MobiDB-lite"/>
    </source>
</evidence>
<gene>
    <name evidence="5" type="ORF">IWQ62_004603</name>
</gene>
<feature type="compositionally biased region" description="Polar residues" evidence="3">
    <location>
        <begin position="102"/>
        <end position="111"/>
    </location>
</feature>
<dbReference type="PROSITE" id="PS50961">
    <property type="entry name" value="HTH_LA"/>
    <property type="match status" value="1"/>
</dbReference>
<dbReference type="GO" id="GO:0045727">
    <property type="term" value="P:positive regulation of translation"/>
    <property type="evidence" value="ECO:0007669"/>
    <property type="project" value="TreeGrafter"/>
</dbReference>
<keyword evidence="1 2" id="KW-0694">RNA-binding</keyword>
<feature type="compositionally biased region" description="Polar residues" evidence="3">
    <location>
        <begin position="754"/>
        <end position="764"/>
    </location>
</feature>
<feature type="compositionally biased region" description="Basic and acidic residues" evidence="3">
    <location>
        <begin position="153"/>
        <end position="173"/>
    </location>
</feature>
<dbReference type="EMBL" id="JANBPY010001583">
    <property type="protein sequence ID" value="KAJ1959458.1"/>
    <property type="molecule type" value="Genomic_DNA"/>
</dbReference>
<dbReference type="SUPFAM" id="SSF46785">
    <property type="entry name" value="Winged helix' DNA-binding domain"/>
    <property type="match status" value="1"/>
</dbReference>
<organism evidence="5 6">
    <name type="scientific">Dispira parvispora</name>
    <dbReference type="NCBI Taxonomy" id="1520584"/>
    <lineage>
        <taxon>Eukaryota</taxon>
        <taxon>Fungi</taxon>
        <taxon>Fungi incertae sedis</taxon>
        <taxon>Zoopagomycota</taxon>
        <taxon>Kickxellomycotina</taxon>
        <taxon>Dimargaritomycetes</taxon>
        <taxon>Dimargaritales</taxon>
        <taxon>Dimargaritaceae</taxon>
        <taxon>Dispira</taxon>
    </lineage>
</organism>
<feature type="compositionally biased region" description="Polar residues" evidence="3">
    <location>
        <begin position="541"/>
        <end position="556"/>
    </location>
</feature>
<feature type="compositionally biased region" description="Acidic residues" evidence="3">
    <location>
        <begin position="653"/>
        <end position="664"/>
    </location>
</feature>
<feature type="region of interest" description="Disordered" evidence="3">
    <location>
        <begin position="537"/>
        <end position="664"/>
    </location>
</feature>
<dbReference type="GO" id="GO:0003723">
    <property type="term" value="F:RNA binding"/>
    <property type="evidence" value="ECO:0007669"/>
    <property type="project" value="UniProtKB-UniRule"/>
</dbReference>
<dbReference type="Proteomes" id="UP001150925">
    <property type="component" value="Unassembled WGS sequence"/>
</dbReference>
<name>A0A9W8ALK7_9FUNG</name>
<feature type="compositionally biased region" description="Polar residues" evidence="3">
    <location>
        <begin position="33"/>
        <end position="49"/>
    </location>
</feature>
<evidence type="ECO:0000313" key="5">
    <source>
        <dbReference type="EMBL" id="KAJ1959458.1"/>
    </source>
</evidence>
<feature type="compositionally biased region" description="Polar residues" evidence="3">
    <location>
        <begin position="71"/>
        <end position="94"/>
    </location>
</feature>
<feature type="region of interest" description="Disordered" evidence="3">
    <location>
        <begin position="794"/>
        <end position="854"/>
    </location>
</feature>
<evidence type="ECO:0000259" key="4">
    <source>
        <dbReference type="PROSITE" id="PS50961"/>
    </source>
</evidence>
<dbReference type="CDD" id="cd07323">
    <property type="entry name" value="LAM"/>
    <property type="match status" value="1"/>
</dbReference>
<feature type="compositionally biased region" description="Basic residues" evidence="3">
    <location>
        <begin position="349"/>
        <end position="379"/>
    </location>
</feature>